<keyword evidence="1" id="KW-1133">Transmembrane helix</keyword>
<dbReference type="Proteomes" id="UP000179797">
    <property type="component" value="Unassembled WGS sequence"/>
</dbReference>
<keyword evidence="1" id="KW-0472">Membrane</keyword>
<accession>A0A1S1YW91</accession>
<evidence type="ECO:0000256" key="1">
    <source>
        <dbReference type="SAM" id="Phobius"/>
    </source>
</evidence>
<dbReference type="STRING" id="915059.NH26_02490"/>
<keyword evidence="3" id="KW-1185">Reference proteome</keyword>
<keyword evidence="1" id="KW-0812">Transmembrane</keyword>
<dbReference type="EMBL" id="JRYR02000001">
    <property type="protein sequence ID" value="OHX65294.1"/>
    <property type="molecule type" value="Genomic_DNA"/>
</dbReference>
<evidence type="ECO:0000313" key="3">
    <source>
        <dbReference type="Proteomes" id="UP000179797"/>
    </source>
</evidence>
<protein>
    <submittedName>
        <fullName evidence="2">Uncharacterized protein</fullName>
    </submittedName>
</protein>
<organism evidence="2 3">
    <name type="scientific">Flammeovirga pacifica</name>
    <dbReference type="NCBI Taxonomy" id="915059"/>
    <lineage>
        <taxon>Bacteria</taxon>
        <taxon>Pseudomonadati</taxon>
        <taxon>Bacteroidota</taxon>
        <taxon>Cytophagia</taxon>
        <taxon>Cytophagales</taxon>
        <taxon>Flammeovirgaceae</taxon>
        <taxon>Flammeovirga</taxon>
    </lineage>
</organism>
<feature type="transmembrane region" description="Helical" evidence="1">
    <location>
        <begin position="53"/>
        <end position="74"/>
    </location>
</feature>
<sequence length="110" mass="12944">MSQRRKGFQDKKKNVVTCSKFKWQHLVLYGFRLEKSKCPQCKKQPEYSDRERMFIDLGLGFIFASIFVTLPIIFERFDLILGNLGSFLIILVLVLGIRSYFINSFPKTKK</sequence>
<dbReference type="AlphaFoldDB" id="A0A1S1YW91"/>
<gene>
    <name evidence="2" type="ORF">NH26_02490</name>
</gene>
<reference evidence="2 3" key="1">
    <citation type="journal article" date="2012" name="Int. J. Syst. Evol. Microbiol.">
        <title>Flammeovirga pacifica sp. nov., isolated from deep-sea sediment.</title>
        <authorList>
            <person name="Xu H."/>
            <person name="Fu Y."/>
            <person name="Yang N."/>
            <person name="Ding Z."/>
            <person name="Lai Q."/>
            <person name="Zeng R."/>
        </authorList>
    </citation>
    <scope>NUCLEOTIDE SEQUENCE [LARGE SCALE GENOMIC DNA]</scope>
    <source>
        <strain evidence="3">DSM 24597 / LMG 26175 / WPAGA1</strain>
    </source>
</reference>
<feature type="transmembrane region" description="Helical" evidence="1">
    <location>
        <begin position="80"/>
        <end position="101"/>
    </location>
</feature>
<comment type="caution">
    <text evidence="2">The sequence shown here is derived from an EMBL/GenBank/DDBJ whole genome shotgun (WGS) entry which is preliminary data.</text>
</comment>
<proteinExistence type="predicted"/>
<name>A0A1S1YW91_FLAPC</name>
<evidence type="ECO:0000313" key="2">
    <source>
        <dbReference type="EMBL" id="OHX65294.1"/>
    </source>
</evidence>